<feature type="compositionally biased region" description="Polar residues" evidence="10">
    <location>
        <begin position="119"/>
        <end position="129"/>
    </location>
</feature>
<keyword evidence="1 9" id="KW-0479">Metal-binding</keyword>
<evidence type="ECO:0000259" key="11">
    <source>
        <dbReference type="PROSITE" id="PS50884"/>
    </source>
</evidence>
<comment type="subcellular location">
    <subcellularLocation>
        <location evidence="8 9">Nucleus</location>
    </subcellularLocation>
</comment>
<keyword evidence="5 8" id="KW-0238">DNA-binding</keyword>
<dbReference type="Proteomes" id="UP001177003">
    <property type="component" value="Chromosome 1"/>
</dbReference>
<organism evidence="12 13">
    <name type="scientific">Lactuca saligna</name>
    <name type="common">Willowleaf lettuce</name>
    <dbReference type="NCBI Taxonomy" id="75948"/>
    <lineage>
        <taxon>Eukaryota</taxon>
        <taxon>Viridiplantae</taxon>
        <taxon>Streptophyta</taxon>
        <taxon>Embryophyta</taxon>
        <taxon>Tracheophyta</taxon>
        <taxon>Spermatophyta</taxon>
        <taxon>Magnoliopsida</taxon>
        <taxon>eudicotyledons</taxon>
        <taxon>Gunneridae</taxon>
        <taxon>Pentapetalae</taxon>
        <taxon>asterids</taxon>
        <taxon>campanulids</taxon>
        <taxon>Asterales</taxon>
        <taxon>Asteraceae</taxon>
        <taxon>Cichorioideae</taxon>
        <taxon>Cichorieae</taxon>
        <taxon>Lactucinae</taxon>
        <taxon>Lactuca</taxon>
    </lineage>
</organism>
<protein>
    <recommendedName>
        <fullName evidence="9">Dof zinc finger protein</fullName>
    </recommendedName>
</protein>
<evidence type="ECO:0000256" key="1">
    <source>
        <dbReference type="ARBA" id="ARBA00022723"/>
    </source>
</evidence>
<dbReference type="EMBL" id="OX465077">
    <property type="protein sequence ID" value="CAI9267221.1"/>
    <property type="molecule type" value="Genomic_DNA"/>
</dbReference>
<dbReference type="PROSITE" id="PS50884">
    <property type="entry name" value="ZF_DOF_2"/>
    <property type="match status" value="1"/>
</dbReference>
<sequence>MAHNAKPPFLKTEKPSMASSDWFQPPSYSPTFVASMEPNQDQALKQVHCPRCDSTETKFCYYNNYSLSQPRYFCRSCRRYWTKGGTLRNIPVGGVCRKNKKLSSTSSKPDTSHHRRQTPDVNGNGNTSLQLSYPESPAKFMEGGGVGGEYEGNGPFPAMVASGADTGNTHGLSLFGEMEHYENMMDKVDAKRSRVFAFEWQEQMDCHSDLYGSCEGRNGSFGH</sequence>
<dbReference type="PANTHER" id="PTHR31992">
    <property type="entry name" value="DOF ZINC FINGER PROTEIN DOF1.4-RELATED"/>
    <property type="match status" value="1"/>
</dbReference>
<evidence type="ECO:0000313" key="12">
    <source>
        <dbReference type="EMBL" id="CAI9267221.1"/>
    </source>
</evidence>
<evidence type="ECO:0000256" key="9">
    <source>
        <dbReference type="RuleBase" id="RU369094"/>
    </source>
</evidence>
<dbReference type="GO" id="GO:0005634">
    <property type="term" value="C:nucleus"/>
    <property type="evidence" value="ECO:0007669"/>
    <property type="project" value="UniProtKB-SubCell"/>
</dbReference>
<evidence type="ECO:0000256" key="5">
    <source>
        <dbReference type="ARBA" id="ARBA00023125"/>
    </source>
</evidence>
<dbReference type="AlphaFoldDB" id="A0AA35UY52"/>
<evidence type="ECO:0000256" key="6">
    <source>
        <dbReference type="ARBA" id="ARBA00023163"/>
    </source>
</evidence>
<dbReference type="InterPro" id="IPR003851">
    <property type="entry name" value="Znf_Dof"/>
</dbReference>
<reference evidence="12" key="1">
    <citation type="submission" date="2023-04" db="EMBL/GenBank/DDBJ databases">
        <authorList>
            <person name="Vijverberg K."/>
            <person name="Xiong W."/>
            <person name="Schranz E."/>
        </authorList>
    </citation>
    <scope>NUCLEOTIDE SEQUENCE</scope>
</reference>
<keyword evidence="3 9" id="KW-0862">Zinc</keyword>
<dbReference type="GO" id="GO:0003677">
    <property type="term" value="F:DNA binding"/>
    <property type="evidence" value="ECO:0007669"/>
    <property type="project" value="UniProtKB-UniRule"/>
</dbReference>
<keyword evidence="13" id="KW-1185">Reference proteome</keyword>
<dbReference type="GO" id="GO:0008270">
    <property type="term" value="F:zinc ion binding"/>
    <property type="evidence" value="ECO:0007669"/>
    <property type="project" value="UniProtKB-KW"/>
</dbReference>
<evidence type="ECO:0000256" key="7">
    <source>
        <dbReference type="ARBA" id="ARBA00023242"/>
    </source>
</evidence>
<comment type="function">
    <text evidence="9">Transcription factor that binds specifically to a 5'-AA[AG]G-3' consensus core sequence.</text>
</comment>
<accession>A0AA35UY52</accession>
<evidence type="ECO:0000256" key="4">
    <source>
        <dbReference type="ARBA" id="ARBA00023015"/>
    </source>
</evidence>
<feature type="domain" description="Dof-type" evidence="11">
    <location>
        <begin position="47"/>
        <end position="101"/>
    </location>
</feature>
<evidence type="ECO:0000256" key="3">
    <source>
        <dbReference type="ARBA" id="ARBA00022833"/>
    </source>
</evidence>
<dbReference type="InterPro" id="IPR045174">
    <property type="entry name" value="Dof"/>
</dbReference>
<evidence type="ECO:0000256" key="8">
    <source>
        <dbReference type="PROSITE-ProRule" id="PRU00071"/>
    </source>
</evidence>
<proteinExistence type="predicted"/>
<dbReference type="PANTHER" id="PTHR31992:SF159">
    <property type="entry name" value="DOF ZINC FINGER PROTEIN"/>
    <property type="match status" value="1"/>
</dbReference>
<gene>
    <name evidence="12" type="ORF">LSALG_LOCUS7717</name>
</gene>
<keyword evidence="7 8" id="KW-0539">Nucleus</keyword>
<evidence type="ECO:0000256" key="10">
    <source>
        <dbReference type="SAM" id="MobiDB-lite"/>
    </source>
</evidence>
<evidence type="ECO:0000313" key="13">
    <source>
        <dbReference type="Proteomes" id="UP001177003"/>
    </source>
</evidence>
<name>A0AA35UY52_LACSI</name>
<keyword evidence="6 9" id="KW-0804">Transcription</keyword>
<keyword evidence="2 8" id="KW-0863">Zinc-finger</keyword>
<dbReference type="PROSITE" id="PS01361">
    <property type="entry name" value="ZF_DOF_1"/>
    <property type="match status" value="1"/>
</dbReference>
<feature type="region of interest" description="Disordered" evidence="10">
    <location>
        <begin position="98"/>
        <end position="129"/>
    </location>
</feature>
<keyword evidence="4 9" id="KW-0805">Transcription regulation</keyword>
<dbReference type="GO" id="GO:0003700">
    <property type="term" value="F:DNA-binding transcription factor activity"/>
    <property type="evidence" value="ECO:0007669"/>
    <property type="project" value="UniProtKB-UniRule"/>
</dbReference>
<evidence type="ECO:0000256" key="2">
    <source>
        <dbReference type="ARBA" id="ARBA00022771"/>
    </source>
</evidence>
<dbReference type="Pfam" id="PF02701">
    <property type="entry name" value="Zn_ribbon_Dof"/>
    <property type="match status" value="1"/>
</dbReference>